<accession>A0A815H7R4</accession>
<sequence>MQKIDIVDLELQYSDEFPSVHLLYLKALQESKSSRITMLHGPSEAGKTNYLHCLINEIEDKELGDVPPLILHVKSRNRISDRFRTRHSRLHKHVVSNLFYYDI</sequence>
<gene>
    <name evidence="1" type="ORF">EDS130_LOCUS33248</name>
</gene>
<name>A0A815H7R4_ADIRI</name>
<organism evidence="1 2">
    <name type="scientific">Adineta ricciae</name>
    <name type="common">Rotifer</name>
    <dbReference type="NCBI Taxonomy" id="249248"/>
    <lineage>
        <taxon>Eukaryota</taxon>
        <taxon>Metazoa</taxon>
        <taxon>Spiralia</taxon>
        <taxon>Gnathifera</taxon>
        <taxon>Rotifera</taxon>
        <taxon>Eurotatoria</taxon>
        <taxon>Bdelloidea</taxon>
        <taxon>Adinetida</taxon>
        <taxon>Adinetidae</taxon>
        <taxon>Adineta</taxon>
    </lineage>
</organism>
<dbReference type="EMBL" id="CAJNOJ010000263">
    <property type="protein sequence ID" value="CAF1350443.1"/>
    <property type="molecule type" value="Genomic_DNA"/>
</dbReference>
<dbReference type="Proteomes" id="UP000663852">
    <property type="component" value="Unassembled WGS sequence"/>
</dbReference>
<comment type="caution">
    <text evidence="1">The sequence shown here is derived from an EMBL/GenBank/DDBJ whole genome shotgun (WGS) entry which is preliminary data.</text>
</comment>
<evidence type="ECO:0000313" key="1">
    <source>
        <dbReference type="EMBL" id="CAF1350443.1"/>
    </source>
</evidence>
<reference evidence="1" key="1">
    <citation type="submission" date="2021-02" db="EMBL/GenBank/DDBJ databases">
        <authorList>
            <person name="Nowell W R."/>
        </authorList>
    </citation>
    <scope>NUCLEOTIDE SEQUENCE</scope>
</reference>
<dbReference type="AlphaFoldDB" id="A0A815H7R4"/>
<proteinExistence type="predicted"/>
<evidence type="ECO:0000313" key="2">
    <source>
        <dbReference type="Proteomes" id="UP000663852"/>
    </source>
</evidence>
<protein>
    <submittedName>
        <fullName evidence="1">Uncharacterized protein</fullName>
    </submittedName>
</protein>